<dbReference type="AlphaFoldDB" id="A0AAN8Y1X0"/>
<comment type="caution">
    <text evidence="1">The sequence shown here is derived from an EMBL/GenBank/DDBJ whole genome shotgun (WGS) entry which is preliminary data.</text>
</comment>
<accession>A0AAN8Y1X0</accession>
<dbReference type="EMBL" id="JBANQN010000011">
    <property type="protein sequence ID" value="KAK6776575.1"/>
    <property type="molecule type" value="Genomic_DNA"/>
</dbReference>
<proteinExistence type="predicted"/>
<evidence type="ECO:0000313" key="1">
    <source>
        <dbReference type="EMBL" id="KAK6776575.1"/>
    </source>
</evidence>
<evidence type="ECO:0000313" key="2">
    <source>
        <dbReference type="Proteomes" id="UP001371456"/>
    </source>
</evidence>
<protein>
    <submittedName>
        <fullName evidence="1">Uncharacterized protein</fullName>
    </submittedName>
</protein>
<reference evidence="1 2" key="1">
    <citation type="submission" date="2024-02" db="EMBL/GenBank/DDBJ databases">
        <title>de novo genome assembly of Solanum bulbocastanum strain 11H21.</title>
        <authorList>
            <person name="Hosaka A.J."/>
        </authorList>
    </citation>
    <scope>NUCLEOTIDE SEQUENCE [LARGE SCALE GENOMIC DNA]</scope>
    <source>
        <tissue evidence="1">Young leaves</tissue>
    </source>
</reference>
<gene>
    <name evidence="1" type="ORF">RDI58_027576</name>
</gene>
<dbReference type="Proteomes" id="UP001371456">
    <property type="component" value="Unassembled WGS sequence"/>
</dbReference>
<name>A0AAN8Y1X0_SOLBU</name>
<sequence>MAFYKGLIGSAATTLTSVDRVIMSIGPVLNHQQRIDLCAPTIDQNIREGLQAIDDDKAPGIDGYSSLFFRKVWPAIHQFLLLAESIKQLTVPLLLGTKEF</sequence>
<organism evidence="1 2">
    <name type="scientific">Solanum bulbocastanum</name>
    <name type="common">Wild potato</name>
    <dbReference type="NCBI Taxonomy" id="147425"/>
    <lineage>
        <taxon>Eukaryota</taxon>
        <taxon>Viridiplantae</taxon>
        <taxon>Streptophyta</taxon>
        <taxon>Embryophyta</taxon>
        <taxon>Tracheophyta</taxon>
        <taxon>Spermatophyta</taxon>
        <taxon>Magnoliopsida</taxon>
        <taxon>eudicotyledons</taxon>
        <taxon>Gunneridae</taxon>
        <taxon>Pentapetalae</taxon>
        <taxon>asterids</taxon>
        <taxon>lamiids</taxon>
        <taxon>Solanales</taxon>
        <taxon>Solanaceae</taxon>
        <taxon>Solanoideae</taxon>
        <taxon>Solaneae</taxon>
        <taxon>Solanum</taxon>
    </lineage>
</organism>
<keyword evidence="2" id="KW-1185">Reference proteome</keyword>